<accession>A0A4Y9IRJ3</accession>
<evidence type="ECO:0000256" key="4">
    <source>
        <dbReference type="ARBA" id="ARBA00022475"/>
    </source>
</evidence>
<evidence type="ECO:0000256" key="7">
    <source>
        <dbReference type="ARBA" id="ARBA00023136"/>
    </source>
</evidence>
<evidence type="ECO:0000256" key="8">
    <source>
        <dbReference type="RuleBase" id="RU361157"/>
    </source>
</evidence>
<comment type="subcellular location">
    <subcellularLocation>
        <location evidence="1 8">Cell membrane</location>
        <topology evidence="1 8">Multi-pass membrane protein</topology>
    </subcellularLocation>
</comment>
<dbReference type="GO" id="GO:0140359">
    <property type="term" value="F:ABC-type transporter activity"/>
    <property type="evidence" value="ECO:0007669"/>
    <property type="project" value="InterPro"/>
</dbReference>
<feature type="transmembrane region" description="Helical" evidence="8">
    <location>
        <begin position="358"/>
        <end position="378"/>
    </location>
</feature>
<dbReference type="PROSITE" id="PS51012">
    <property type="entry name" value="ABC_TM2"/>
    <property type="match status" value="1"/>
</dbReference>
<dbReference type="InterPro" id="IPR047817">
    <property type="entry name" value="ABC2_TM_bact-type"/>
</dbReference>
<dbReference type="Gene3D" id="3.40.1710.10">
    <property type="entry name" value="abc type-2 transporter like domain"/>
    <property type="match status" value="1"/>
</dbReference>
<dbReference type="AlphaFoldDB" id="A0A4Y9IRJ3"/>
<feature type="transmembrane region" description="Helical" evidence="8">
    <location>
        <begin position="303"/>
        <end position="323"/>
    </location>
</feature>
<evidence type="ECO:0000259" key="9">
    <source>
        <dbReference type="PROSITE" id="PS51012"/>
    </source>
</evidence>
<dbReference type="Pfam" id="PF12698">
    <property type="entry name" value="ABC2_membrane_3"/>
    <property type="match status" value="1"/>
</dbReference>
<dbReference type="InterPro" id="IPR051449">
    <property type="entry name" value="ABC-2_transporter_component"/>
</dbReference>
<sequence>MKFSNNWHEKQNALIIDIMKQFLSFVKKEFYHIFRDKRTMLILLGMPIVQIIIFGFAITTELKNTEIAVFDLSKDISTQRIIEQLEASEYFTVSQVLNSPDDIEQVFRQGKVNMVVVFGENFNNNLLHTGEASIQLIADATDPNQSLMQTGYATNIISSYQQELMREYNVPFRIIPEVKMLYNPQLKGAYNFVPGVMGLILMLICAMMTSIAIVREKEMGTMEVLLASPIKPIYIILAKAVPYFTLSVVNLTSILLLSYFVLKVPVAGSLFWLAAISFIFIAVALSLGLFVSTIANTQVTAMLISGMGFMMPVMLLSGMIYPIESMPEVLQWISNIIPAKWYIDAIKKLMIQGVGVDFILKDMAILVSMFILLITISLKKFKVRLG</sequence>
<evidence type="ECO:0000256" key="1">
    <source>
        <dbReference type="ARBA" id="ARBA00004651"/>
    </source>
</evidence>
<evidence type="ECO:0000256" key="3">
    <source>
        <dbReference type="ARBA" id="ARBA00022448"/>
    </source>
</evidence>
<keyword evidence="7 8" id="KW-0472">Membrane</keyword>
<feature type="domain" description="ABC transmembrane type-2" evidence="9">
    <location>
        <begin position="154"/>
        <end position="384"/>
    </location>
</feature>
<organism evidence="10 11">
    <name type="scientific">Dysgonomonas mossii</name>
    <dbReference type="NCBI Taxonomy" id="163665"/>
    <lineage>
        <taxon>Bacteria</taxon>
        <taxon>Pseudomonadati</taxon>
        <taxon>Bacteroidota</taxon>
        <taxon>Bacteroidia</taxon>
        <taxon>Bacteroidales</taxon>
        <taxon>Dysgonomonadaceae</taxon>
        <taxon>Dysgonomonas</taxon>
    </lineage>
</organism>
<dbReference type="Proteomes" id="UP000298285">
    <property type="component" value="Unassembled WGS sequence"/>
</dbReference>
<dbReference type="OrthoDB" id="9808686at2"/>
<keyword evidence="6 8" id="KW-1133">Transmembrane helix</keyword>
<name>A0A4Y9IRJ3_9BACT</name>
<dbReference type="PANTHER" id="PTHR30294:SF29">
    <property type="entry name" value="MULTIDRUG ABC TRANSPORTER PERMEASE YBHS-RELATED"/>
    <property type="match status" value="1"/>
</dbReference>
<feature type="transmembrane region" description="Helical" evidence="8">
    <location>
        <begin position="189"/>
        <end position="214"/>
    </location>
</feature>
<reference evidence="10 11" key="1">
    <citation type="submission" date="2019-03" db="EMBL/GenBank/DDBJ databases">
        <title>Diversity of the mouse oral microbiome.</title>
        <authorList>
            <person name="Joseph S."/>
            <person name="Aduse-Opoku J."/>
            <person name="Curtis M."/>
            <person name="Wade W."/>
            <person name="Hashim A."/>
        </authorList>
    </citation>
    <scope>NUCLEOTIDE SEQUENCE [LARGE SCALE GENOMIC DNA]</scope>
    <source>
        <strain evidence="10 11">P11</strain>
    </source>
</reference>
<gene>
    <name evidence="10" type="ORF">E4T88_02380</name>
</gene>
<evidence type="ECO:0000256" key="5">
    <source>
        <dbReference type="ARBA" id="ARBA00022692"/>
    </source>
</evidence>
<proteinExistence type="inferred from homology"/>
<evidence type="ECO:0000313" key="10">
    <source>
        <dbReference type="EMBL" id="TFU90846.1"/>
    </source>
</evidence>
<dbReference type="PRINTS" id="PR00164">
    <property type="entry name" value="ABC2TRNSPORT"/>
</dbReference>
<dbReference type="InterPro" id="IPR000412">
    <property type="entry name" value="ABC_2_transport"/>
</dbReference>
<comment type="caution">
    <text evidence="10">The sequence shown here is derived from an EMBL/GenBank/DDBJ whole genome shotgun (WGS) entry which is preliminary data.</text>
</comment>
<evidence type="ECO:0000313" key="11">
    <source>
        <dbReference type="Proteomes" id="UP000298285"/>
    </source>
</evidence>
<keyword evidence="5 8" id="KW-0812">Transmembrane</keyword>
<dbReference type="InterPro" id="IPR013525">
    <property type="entry name" value="ABC2_TM"/>
</dbReference>
<feature type="transmembrane region" description="Helical" evidence="8">
    <location>
        <begin position="234"/>
        <end position="258"/>
    </location>
</feature>
<comment type="similarity">
    <text evidence="2 8">Belongs to the ABC-2 integral membrane protein family.</text>
</comment>
<evidence type="ECO:0000256" key="6">
    <source>
        <dbReference type="ARBA" id="ARBA00022989"/>
    </source>
</evidence>
<feature type="transmembrane region" description="Helical" evidence="8">
    <location>
        <begin position="270"/>
        <end position="291"/>
    </location>
</feature>
<keyword evidence="4 8" id="KW-1003">Cell membrane</keyword>
<evidence type="ECO:0000256" key="2">
    <source>
        <dbReference type="ARBA" id="ARBA00007783"/>
    </source>
</evidence>
<feature type="transmembrane region" description="Helical" evidence="8">
    <location>
        <begin position="40"/>
        <end position="58"/>
    </location>
</feature>
<protein>
    <recommendedName>
        <fullName evidence="8">Transport permease protein</fullName>
    </recommendedName>
</protein>
<dbReference type="EMBL" id="SPPK01000001">
    <property type="protein sequence ID" value="TFU90846.1"/>
    <property type="molecule type" value="Genomic_DNA"/>
</dbReference>
<keyword evidence="3 8" id="KW-0813">Transport</keyword>
<dbReference type="PANTHER" id="PTHR30294">
    <property type="entry name" value="MEMBRANE COMPONENT OF ABC TRANSPORTER YHHJ-RELATED"/>
    <property type="match status" value="1"/>
</dbReference>
<dbReference type="GO" id="GO:0043190">
    <property type="term" value="C:ATP-binding cassette (ABC) transporter complex"/>
    <property type="evidence" value="ECO:0007669"/>
    <property type="project" value="InterPro"/>
</dbReference>